<proteinExistence type="predicted"/>
<name>B5I9S8_ACIB4</name>
<reference evidence="1" key="1">
    <citation type="submission" date="2010-02" db="EMBL/GenBank/DDBJ databases">
        <title>Complete sequence of Aciduliprofundum boonei T469.</title>
        <authorList>
            <consortium name="US DOE Joint Genome Institute"/>
            <person name="Lucas S."/>
            <person name="Copeland A."/>
            <person name="Lapidus A."/>
            <person name="Cheng J.-F."/>
            <person name="Bruce D."/>
            <person name="Goodwin L."/>
            <person name="Pitluck S."/>
            <person name="Saunders E."/>
            <person name="Detter J.C."/>
            <person name="Han C."/>
            <person name="Tapia R."/>
            <person name="Land M."/>
            <person name="Hauser L."/>
            <person name="Kyrpides N."/>
            <person name="Mikhailova N."/>
            <person name="Flores G."/>
            <person name="Reysenbach A.-L."/>
            <person name="Woyke T."/>
        </authorList>
    </citation>
    <scope>NUCLEOTIDE SEQUENCE</scope>
    <source>
        <strain evidence="1">T469</strain>
    </source>
</reference>
<dbReference type="Proteomes" id="UP000001400">
    <property type="component" value="Chromosome"/>
</dbReference>
<dbReference type="HOGENOM" id="CLU_2152465_0_0_2"/>
<accession>B5I9S8</accession>
<dbReference type="OrthoDB" id="363586at2157"/>
<dbReference type="KEGG" id="abi:Aboo_0632"/>
<dbReference type="STRING" id="439481.Aboo_0632"/>
<dbReference type="EMBL" id="CP001941">
    <property type="protein sequence ID" value="ADD08443.1"/>
    <property type="molecule type" value="Genomic_DNA"/>
</dbReference>
<dbReference type="eggNOG" id="arCOG13533">
    <property type="taxonomic scope" value="Archaea"/>
</dbReference>
<dbReference type="RefSeq" id="WP_008082149.1">
    <property type="nucleotide sequence ID" value="NC_013926.1"/>
</dbReference>
<sequence length="113" mass="12988">MKIDKEKAMKSFIKYSIIIGIFLFITPYIVFIIGMAVMIIGAFSTSPTINLLRFSKKRVFKSAEVDVDDLEDTDKIYNISWKESLFIFGIGVLLFIISLMLLSFGWRGIIFML</sequence>
<organism evidence="1 2">
    <name type="scientific">Aciduliprofundum boonei (strain DSM 19572 / T469)</name>
    <dbReference type="NCBI Taxonomy" id="439481"/>
    <lineage>
        <taxon>Archaea</taxon>
        <taxon>Methanobacteriati</taxon>
        <taxon>Thermoplasmatota</taxon>
        <taxon>DHVE2 group</taxon>
        <taxon>Candidatus Aciduliprofundum</taxon>
    </lineage>
</organism>
<evidence type="ECO:0000313" key="1">
    <source>
        <dbReference type="EMBL" id="ADD08443.1"/>
    </source>
</evidence>
<protein>
    <submittedName>
        <fullName evidence="1">Uncharacterized protein</fullName>
    </submittedName>
</protein>
<evidence type="ECO:0000313" key="2">
    <source>
        <dbReference type="Proteomes" id="UP000001400"/>
    </source>
</evidence>
<dbReference type="GeneID" id="8827577"/>
<gene>
    <name evidence="1" type="ordered locus">Aboo_0632</name>
</gene>
<dbReference type="AlphaFoldDB" id="B5I9S8"/>
<keyword evidence="2" id="KW-1185">Reference proteome</keyword>